<dbReference type="Pfam" id="PF00990">
    <property type="entry name" value="GGDEF"/>
    <property type="match status" value="1"/>
</dbReference>
<dbReference type="PANTHER" id="PTHR33121:SF71">
    <property type="entry name" value="OXYGEN SENSOR PROTEIN DOSP"/>
    <property type="match status" value="1"/>
</dbReference>
<dbReference type="PANTHER" id="PTHR33121">
    <property type="entry name" value="CYCLIC DI-GMP PHOSPHODIESTERASE PDEF"/>
    <property type="match status" value="1"/>
</dbReference>
<dbReference type="InterPro" id="IPR029016">
    <property type="entry name" value="GAF-like_dom_sf"/>
</dbReference>
<dbReference type="InterPro" id="IPR001633">
    <property type="entry name" value="EAL_dom"/>
</dbReference>
<feature type="domain" description="EAL" evidence="2">
    <location>
        <begin position="654"/>
        <end position="907"/>
    </location>
</feature>
<comment type="caution">
    <text evidence="4">The sequence shown here is derived from an EMBL/GenBank/DDBJ whole genome shotgun (WGS) entry which is preliminary data.</text>
</comment>
<dbReference type="SMART" id="SM00267">
    <property type="entry name" value="GGDEF"/>
    <property type="match status" value="1"/>
</dbReference>
<dbReference type="InterPro" id="IPR050706">
    <property type="entry name" value="Cyclic-di-GMP_PDE-like"/>
</dbReference>
<name>A0A4U8PZS0_9FIRM</name>
<dbReference type="InterPro" id="IPR003018">
    <property type="entry name" value="GAF"/>
</dbReference>
<dbReference type="SUPFAM" id="SSF55073">
    <property type="entry name" value="Nucleotide cyclase"/>
    <property type="match status" value="1"/>
</dbReference>
<dbReference type="RefSeq" id="WP_243133121.1">
    <property type="nucleotide sequence ID" value="NZ_QGQD01000107.1"/>
</dbReference>
<feature type="domain" description="GGDEF" evidence="3">
    <location>
        <begin position="522"/>
        <end position="647"/>
    </location>
</feature>
<dbReference type="STRING" id="180332.GCA_000797495_02354"/>
<dbReference type="Proteomes" id="UP000306509">
    <property type="component" value="Unassembled WGS sequence"/>
</dbReference>
<dbReference type="Pfam" id="PF01590">
    <property type="entry name" value="GAF"/>
    <property type="match status" value="1"/>
</dbReference>
<dbReference type="SMART" id="SM00052">
    <property type="entry name" value="EAL"/>
    <property type="match status" value="1"/>
</dbReference>
<dbReference type="GO" id="GO:0071111">
    <property type="term" value="F:cyclic-guanylate-specific phosphodiesterase activity"/>
    <property type="evidence" value="ECO:0007669"/>
    <property type="project" value="UniProtKB-EC"/>
</dbReference>
<dbReference type="AlphaFoldDB" id="A0A4U8PZS0"/>
<dbReference type="EC" id="3.1.4.52" evidence="4"/>
<dbReference type="InterPro" id="IPR000160">
    <property type="entry name" value="GGDEF_dom"/>
</dbReference>
<dbReference type="PROSITE" id="PS50883">
    <property type="entry name" value="EAL"/>
    <property type="match status" value="1"/>
</dbReference>
<accession>A0A4U8PZS0</accession>
<sequence precursor="true">MKTIFFKLRSGAMPLILCIALVVTGFQSARSITNLEGDARVINYAGIVRGATQRLIKKELNHVPDDKLISHLDDVLAGLCGGSDEYNIIRLDDSKYQALLEEMKDDWDDIKSEIYLYRSGDSSGDHLFEMSENYFDLADQTVLAAEVYTEKIVQHSRNALFFMNLLFIVLTALCAIFTYYQSKRRDKLLEAENENRLKSEQLSKRFENLLIPMNEISELMYVSDINTYELLFVNEAGKKTFQISAEEQQKCYKVLQGFDSPCPFCTNSRLKKDENYTWEHTNPITKRHYLLKDRLLEWEGHAARMEIAFDITDAANEKRELKNRLERDNILVECIRELYRNHDALEATSYVLEQVGKLFLAERSYVFLFHGDNLSNVAEWCREDVIPQIDYLQNLPQSDFAIWFNMFRNQENIVIDDLENIKSTMKLEYEFMTQQGIKSVIMVPLEREGRLDGCIGLDNPSCSIKENAVTFLETLRYFIMLAIRRNEDEETLYRLSYLDTLTNFYNRNRYIQDINSLEDKNIPIGIVYLDVNGLKEVNDHYGHDSGDNLLKKCAELMQNSFNQGSYYRIGGDEFIIICTDISQEIFSENIHKLKYNFAHNDCKAAIGYEWAEDCHNIQSIIKTADENMYADKKEFYHNHRETGRYRHRNDVLDFLSDPDVLETKLQNKQFQVYLQAKIELESRSVVGAEALVRYIDDDGVVQSPDKFITILERSYQISKIDFYVFEMVCAQLKEWHKQEKAIFPISSNFSRSTFMDDAFLKRLESIVSNYGIAKEYLEIEITESTCSTDFRSLRNKISQIRNAGFRISVDDFGAESSNLALLATAKFDILKIDRGFVKDIISNENTQTIVEAIVSVCKKLNIQLVAEGVENESQLEVLENCGVKTVQGFLFSKPMPMTEYEWKNSYK</sequence>
<keyword evidence="5" id="KW-1185">Reference proteome</keyword>
<dbReference type="Gene3D" id="3.30.70.270">
    <property type="match status" value="1"/>
</dbReference>
<evidence type="ECO:0000259" key="2">
    <source>
        <dbReference type="PROSITE" id="PS50883"/>
    </source>
</evidence>
<gene>
    <name evidence="4" type="primary">gmr_9</name>
    <name evidence="4" type="ORF">DSM106044_05253</name>
</gene>
<dbReference type="InterPro" id="IPR035919">
    <property type="entry name" value="EAL_sf"/>
</dbReference>
<evidence type="ECO:0000313" key="4">
    <source>
        <dbReference type="EMBL" id="TLC97889.1"/>
    </source>
</evidence>
<evidence type="ECO:0000313" key="5">
    <source>
        <dbReference type="Proteomes" id="UP000306509"/>
    </source>
</evidence>
<dbReference type="InterPro" id="IPR043128">
    <property type="entry name" value="Rev_trsase/Diguanyl_cyclase"/>
</dbReference>
<protein>
    <submittedName>
        <fullName evidence="4">Cyclic di-GMP phosphodiesterase Gmr</fullName>
        <ecNumber evidence="4">3.1.4.52</ecNumber>
    </submittedName>
</protein>
<feature type="transmembrane region" description="Helical" evidence="1">
    <location>
        <begin position="159"/>
        <end position="180"/>
    </location>
</feature>
<dbReference type="CDD" id="cd01948">
    <property type="entry name" value="EAL"/>
    <property type="match status" value="1"/>
</dbReference>
<keyword evidence="1" id="KW-0472">Membrane</keyword>
<dbReference type="SUPFAM" id="SSF55781">
    <property type="entry name" value="GAF domain-like"/>
    <property type="match status" value="1"/>
</dbReference>
<keyword evidence="1" id="KW-0812">Transmembrane</keyword>
<dbReference type="CDD" id="cd01949">
    <property type="entry name" value="GGDEF"/>
    <property type="match status" value="1"/>
</dbReference>
<dbReference type="SUPFAM" id="SSF141868">
    <property type="entry name" value="EAL domain-like"/>
    <property type="match status" value="1"/>
</dbReference>
<dbReference type="NCBIfam" id="TIGR00254">
    <property type="entry name" value="GGDEF"/>
    <property type="match status" value="1"/>
</dbReference>
<reference evidence="4 5" key="1">
    <citation type="journal article" date="2019" name="Anaerobe">
        <title>Detection of Robinsoniella peoriensis in multiple bone samples of a trauma patient.</title>
        <authorList>
            <person name="Schrottner P."/>
            <person name="Hartwich K."/>
            <person name="Bunk B."/>
            <person name="Schober I."/>
            <person name="Helbig S."/>
            <person name="Rudolph W.W."/>
            <person name="Gunzer F."/>
        </authorList>
    </citation>
    <scope>NUCLEOTIDE SEQUENCE [LARGE SCALE GENOMIC DNA]</scope>
    <source>
        <strain evidence="4 5">DSM 106044</strain>
    </source>
</reference>
<dbReference type="EMBL" id="QGQD01000107">
    <property type="protein sequence ID" value="TLC97889.1"/>
    <property type="molecule type" value="Genomic_DNA"/>
</dbReference>
<evidence type="ECO:0000259" key="3">
    <source>
        <dbReference type="PROSITE" id="PS50887"/>
    </source>
</evidence>
<evidence type="ECO:0000256" key="1">
    <source>
        <dbReference type="SAM" id="Phobius"/>
    </source>
</evidence>
<proteinExistence type="predicted"/>
<organism evidence="4 5">
    <name type="scientific">Robinsoniella peoriensis</name>
    <dbReference type="NCBI Taxonomy" id="180332"/>
    <lineage>
        <taxon>Bacteria</taxon>
        <taxon>Bacillati</taxon>
        <taxon>Bacillota</taxon>
        <taxon>Clostridia</taxon>
        <taxon>Lachnospirales</taxon>
        <taxon>Lachnospiraceae</taxon>
        <taxon>Robinsoniella</taxon>
    </lineage>
</organism>
<dbReference type="Pfam" id="PF00563">
    <property type="entry name" value="EAL"/>
    <property type="match status" value="1"/>
</dbReference>
<dbReference type="InterPro" id="IPR029787">
    <property type="entry name" value="Nucleotide_cyclase"/>
</dbReference>
<dbReference type="Gene3D" id="3.30.450.40">
    <property type="match status" value="1"/>
</dbReference>
<dbReference type="PROSITE" id="PS50887">
    <property type="entry name" value="GGDEF"/>
    <property type="match status" value="1"/>
</dbReference>
<dbReference type="Gene3D" id="3.20.20.450">
    <property type="entry name" value="EAL domain"/>
    <property type="match status" value="1"/>
</dbReference>
<keyword evidence="1" id="KW-1133">Transmembrane helix</keyword>
<keyword evidence="4" id="KW-0378">Hydrolase</keyword>